<dbReference type="PATRIC" id="fig|453.4.peg.2138"/>
<evidence type="ECO:0000313" key="1">
    <source>
        <dbReference type="EMBL" id="KTC97040.1"/>
    </source>
</evidence>
<reference evidence="1 3" key="1">
    <citation type="submission" date="2015-11" db="EMBL/GenBank/DDBJ databases">
        <title>Genomic analysis of 38 Legionella species identifies large and diverse effector repertoires.</title>
        <authorList>
            <person name="Burstein D."/>
            <person name="Amaro F."/>
            <person name="Zusman T."/>
            <person name="Lifshitz Z."/>
            <person name="Cohen O."/>
            <person name="Gilbert J.A."/>
            <person name="Pupko T."/>
            <person name="Shuman H.A."/>
            <person name="Segal G."/>
        </authorList>
    </citation>
    <scope>NUCLEOTIDE SEQUENCE [LARGE SCALE GENOMIC DNA]</scope>
    <source>
        <strain evidence="1 3">WO-44C</strain>
    </source>
</reference>
<dbReference type="OrthoDB" id="5644189at2"/>
<reference evidence="2 4" key="2">
    <citation type="submission" date="2018-06" db="EMBL/GenBank/DDBJ databases">
        <authorList>
            <consortium name="Pathogen Informatics"/>
            <person name="Doyle S."/>
        </authorList>
    </citation>
    <scope>NUCLEOTIDE SEQUENCE [LARGE SCALE GENOMIC DNA]</scope>
    <source>
        <strain evidence="2 4">NCTC12022</strain>
    </source>
</reference>
<dbReference type="Proteomes" id="UP000251942">
    <property type="component" value="Unassembled WGS sequence"/>
</dbReference>
<evidence type="ECO:0000313" key="3">
    <source>
        <dbReference type="Proteomes" id="UP000054698"/>
    </source>
</evidence>
<gene>
    <name evidence="1" type="ORF">Lfee_1952</name>
    <name evidence="2" type="ORF">NCTC12022_02395</name>
</gene>
<name>A0A0W0TN73_9GAMM</name>
<proteinExistence type="predicted"/>
<organism evidence="1 3">
    <name type="scientific">Legionella feeleii</name>
    <dbReference type="NCBI Taxonomy" id="453"/>
    <lineage>
        <taxon>Bacteria</taxon>
        <taxon>Pseudomonadati</taxon>
        <taxon>Pseudomonadota</taxon>
        <taxon>Gammaproteobacteria</taxon>
        <taxon>Legionellales</taxon>
        <taxon>Legionellaceae</taxon>
        <taxon>Legionella</taxon>
    </lineage>
</organism>
<protein>
    <submittedName>
        <fullName evidence="1">Uncharacterized protein</fullName>
    </submittedName>
</protein>
<sequence>MPVLLVKGHKEVLEPLPKSPAISLGAAQKFFLKGAAAASYIVKKPRYRTLIGIFKDSFPSELTRYKEWTYLDFESQQPNMTILDKTKLEPYVRHLKDLAVEAAFGEVVYMKILRALFPNSMEVPDNYLHIDPVTGEPWIISRLIPDFNEFIEKKLTLFLGSSMKSAAEWDERAKPKRAHLNFSNNELYLLGKLYCTALITHDWDVVNNIMLSNSGCLGDSLTAKKVVVVDGGNKFHFGFGGLTCAESANENPQFNSDAKPIPAHRGFNFTLPFDIEVFLTLPRQIVGDLFTPDNEFFMLGVTDMLREAKASLEANPSCIQEAVNLAYEQISEDSDKTTKERLTNRESTLLNHNYYRGGRRSGYILEKILIGRINSLDNLLKRLSEGHSVETLNQETLECYQSAQRFS</sequence>
<dbReference type="EMBL" id="LNYB01000080">
    <property type="protein sequence ID" value="KTC97040.1"/>
    <property type="molecule type" value="Genomic_DNA"/>
</dbReference>
<keyword evidence="3" id="KW-1185">Reference proteome</keyword>
<dbReference type="RefSeq" id="WP_058446244.1">
    <property type="nucleotide sequence ID" value="NZ_CAAAHT010000007.1"/>
</dbReference>
<evidence type="ECO:0000313" key="4">
    <source>
        <dbReference type="Proteomes" id="UP000251942"/>
    </source>
</evidence>
<dbReference type="AlphaFoldDB" id="A0A0W0TN73"/>
<dbReference type="EMBL" id="UASS01000022">
    <property type="protein sequence ID" value="SPX61651.1"/>
    <property type="molecule type" value="Genomic_DNA"/>
</dbReference>
<evidence type="ECO:0000313" key="2">
    <source>
        <dbReference type="EMBL" id="SPX61651.1"/>
    </source>
</evidence>
<dbReference type="Proteomes" id="UP000054698">
    <property type="component" value="Unassembled WGS sequence"/>
</dbReference>
<accession>A0A0W0TN73</accession>